<evidence type="ECO:0000313" key="6">
    <source>
        <dbReference type="Proteomes" id="UP000534306"/>
    </source>
</evidence>
<sequence length="135" mass="15199">MCTAPRRPAWRPRRSAGSGWYFLSFVRTASLIGKWLLAYSGGVVTVYRALDDETRRVVLDELAARDGQTLFEICSVLATRHGLGLTRQAISQHLGVLEAAGLVVTEKRGRSKYHYFNPEPLAEIARRWPLGEKEQ</sequence>
<dbReference type="InterPro" id="IPR036388">
    <property type="entry name" value="WH-like_DNA-bd_sf"/>
</dbReference>
<dbReference type="SUPFAM" id="SSF46785">
    <property type="entry name" value="Winged helix' DNA-binding domain"/>
    <property type="match status" value="1"/>
</dbReference>
<dbReference type="Gene3D" id="1.10.10.10">
    <property type="entry name" value="Winged helix-like DNA-binding domain superfamily/Winged helix DNA-binding domain"/>
    <property type="match status" value="1"/>
</dbReference>
<organism evidence="5 6">
    <name type="scientific">Kribbella sandramycini</name>
    <dbReference type="NCBI Taxonomy" id="60450"/>
    <lineage>
        <taxon>Bacteria</taxon>
        <taxon>Bacillati</taxon>
        <taxon>Actinomycetota</taxon>
        <taxon>Actinomycetes</taxon>
        <taxon>Propionibacteriales</taxon>
        <taxon>Kribbellaceae</taxon>
        <taxon>Kribbella</taxon>
    </lineage>
</organism>
<evidence type="ECO:0000256" key="3">
    <source>
        <dbReference type="ARBA" id="ARBA00023163"/>
    </source>
</evidence>
<protein>
    <submittedName>
        <fullName evidence="5">Helix-turn-helix transcriptional regulator</fullName>
    </submittedName>
</protein>
<keyword evidence="1" id="KW-0805">Transcription regulation</keyword>
<dbReference type="SMART" id="SM00418">
    <property type="entry name" value="HTH_ARSR"/>
    <property type="match status" value="1"/>
</dbReference>
<dbReference type="PROSITE" id="PS50987">
    <property type="entry name" value="HTH_ARSR_2"/>
    <property type="match status" value="1"/>
</dbReference>
<evidence type="ECO:0000313" key="5">
    <source>
        <dbReference type="EMBL" id="NOL40894.1"/>
    </source>
</evidence>
<dbReference type="GO" id="GO:0003677">
    <property type="term" value="F:DNA binding"/>
    <property type="evidence" value="ECO:0007669"/>
    <property type="project" value="UniProtKB-KW"/>
</dbReference>
<dbReference type="Proteomes" id="UP000534306">
    <property type="component" value="Unassembled WGS sequence"/>
</dbReference>
<dbReference type="PANTHER" id="PTHR33154">
    <property type="entry name" value="TRANSCRIPTIONAL REGULATOR, ARSR FAMILY"/>
    <property type="match status" value="1"/>
</dbReference>
<dbReference type="InterPro" id="IPR051081">
    <property type="entry name" value="HTH_MetalResp_TranReg"/>
</dbReference>
<gene>
    <name evidence="5" type="ORF">HPO96_11610</name>
</gene>
<evidence type="ECO:0000256" key="2">
    <source>
        <dbReference type="ARBA" id="ARBA00023125"/>
    </source>
</evidence>
<keyword evidence="3" id="KW-0804">Transcription</keyword>
<dbReference type="EMBL" id="JABJRC010000002">
    <property type="protein sequence ID" value="NOL40894.1"/>
    <property type="molecule type" value="Genomic_DNA"/>
</dbReference>
<proteinExistence type="predicted"/>
<dbReference type="GO" id="GO:0003700">
    <property type="term" value="F:DNA-binding transcription factor activity"/>
    <property type="evidence" value="ECO:0007669"/>
    <property type="project" value="InterPro"/>
</dbReference>
<accession>A0A7Y4P0B9</accession>
<dbReference type="InterPro" id="IPR011991">
    <property type="entry name" value="ArsR-like_HTH"/>
</dbReference>
<dbReference type="AlphaFoldDB" id="A0A7Y4P0B9"/>
<dbReference type="PANTHER" id="PTHR33154:SF33">
    <property type="entry name" value="TRANSCRIPTIONAL REPRESSOR SDPR"/>
    <property type="match status" value="1"/>
</dbReference>
<dbReference type="InterPro" id="IPR001845">
    <property type="entry name" value="HTH_ArsR_DNA-bd_dom"/>
</dbReference>
<keyword evidence="2" id="KW-0238">DNA-binding</keyword>
<dbReference type="InterPro" id="IPR036390">
    <property type="entry name" value="WH_DNA-bd_sf"/>
</dbReference>
<comment type="caution">
    <text evidence="5">The sequence shown here is derived from an EMBL/GenBank/DDBJ whole genome shotgun (WGS) entry which is preliminary data.</text>
</comment>
<dbReference type="Pfam" id="PF12840">
    <property type="entry name" value="HTH_20"/>
    <property type="match status" value="1"/>
</dbReference>
<evidence type="ECO:0000259" key="4">
    <source>
        <dbReference type="PROSITE" id="PS50987"/>
    </source>
</evidence>
<dbReference type="CDD" id="cd00090">
    <property type="entry name" value="HTH_ARSR"/>
    <property type="match status" value="1"/>
</dbReference>
<name>A0A7Y4P0B9_9ACTN</name>
<feature type="domain" description="HTH arsR-type" evidence="4">
    <location>
        <begin position="37"/>
        <end position="135"/>
    </location>
</feature>
<evidence type="ECO:0000256" key="1">
    <source>
        <dbReference type="ARBA" id="ARBA00023015"/>
    </source>
</evidence>
<reference evidence="5 6" key="1">
    <citation type="submission" date="2020-05" db="EMBL/GenBank/DDBJ databases">
        <title>Genome sequence of Kribbella sandramycini ATCC 39419.</title>
        <authorList>
            <person name="Maclea K.S."/>
            <person name="Fair J.L."/>
        </authorList>
    </citation>
    <scope>NUCLEOTIDE SEQUENCE [LARGE SCALE GENOMIC DNA]</scope>
    <source>
        <strain evidence="5 6">ATCC 39419</strain>
    </source>
</reference>
<keyword evidence="6" id="KW-1185">Reference proteome</keyword>